<evidence type="ECO:0000256" key="5">
    <source>
        <dbReference type="ARBA" id="ARBA00022692"/>
    </source>
</evidence>
<reference evidence="14" key="1">
    <citation type="submission" date="2022-03" db="EMBL/GenBank/DDBJ databases">
        <authorList>
            <person name="Martin C."/>
        </authorList>
    </citation>
    <scope>NUCLEOTIDE SEQUENCE</scope>
</reference>
<dbReference type="InterPro" id="IPR045150">
    <property type="entry name" value="CYB561D1/2"/>
</dbReference>
<keyword evidence="15" id="KW-1185">Reference proteome</keyword>
<keyword evidence="10 12" id="KW-0472">Membrane</keyword>
<keyword evidence="3" id="KW-0813">Transport</keyword>
<feature type="transmembrane region" description="Helical" evidence="12">
    <location>
        <begin position="31"/>
        <end position="52"/>
    </location>
</feature>
<evidence type="ECO:0000256" key="1">
    <source>
        <dbReference type="ARBA" id="ARBA00001970"/>
    </source>
</evidence>
<dbReference type="Pfam" id="PF03188">
    <property type="entry name" value="Cytochrom_B561"/>
    <property type="match status" value="1"/>
</dbReference>
<comment type="caution">
    <text evidence="14">The sequence shown here is derived from an EMBL/GenBank/DDBJ whole genome shotgun (WGS) entry which is preliminary data.</text>
</comment>
<dbReference type="EMBL" id="CAIIXF020000005">
    <property type="protein sequence ID" value="CAH1783263.1"/>
    <property type="molecule type" value="Genomic_DNA"/>
</dbReference>
<evidence type="ECO:0000256" key="11">
    <source>
        <dbReference type="ARBA" id="ARBA00024225"/>
    </source>
</evidence>
<evidence type="ECO:0000256" key="2">
    <source>
        <dbReference type="ARBA" id="ARBA00004141"/>
    </source>
</evidence>
<keyword evidence="9" id="KW-0408">Iron</keyword>
<dbReference type="Proteomes" id="UP000749559">
    <property type="component" value="Unassembled WGS sequence"/>
</dbReference>
<evidence type="ECO:0000256" key="9">
    <source>
        <dbReference type="ARBA" id="ARBA00023004"/>
    </source>
</evidence>
<evidence type="ECO:0000256" key="8">
    <source>
        <dbReference type="ARBA" id="ARBA00022989"/>
    </source>
</evidence>
<keyword evidence="4" id="KW-0349">Heme</keyword>
<keyword evidence="5 12" id="KW-0812">Transmembrane</keyword>
<feature type="transmembrane region" description="Helical" evidence="12">
    <location>
        <begin position="144"/>
        <end position="165"/>
    </location>
</feature>
<evidence type="ECO:0000313" key="14">
    <source>
        <dbReference type="EMBL" id="CAH1783263.1"/>
    </source>
</evidence>
<evidence type="ECO:0000256" key="12">
    <source>
        <dbReference type="SAM" id="Phobius"/>
    </source>
</evidence>
<evidence type="ECO:0000256" key="6">
    <source>
        <dbReference type="ARBA" id="ARBA00022723"/>
    </source>
</evidence>
<evidence type="ECO:0000256" key="4">
    <source>
        <dbReference type="ARBA" id="ARBA00022617"/>
    </source>
</evidence>
<evidence type="ECO:0000259" key="13">
    <source>
        <dbReference type="PROSITE" id="PS50939"/>
    </source>
</evidence>
<feature type="domain" description="Cytochrome b561" evidence="13">
    <location>
        <begin position="1"/>
        <end position="195"/>
    </location>
</feature>
<name>A0A8S4NR02_OWEFU</name>
<feature type="transmembrane region" description="Helical" evidence="12">
    <location>
        <begin position="171"/>
        <end position="195"/>
    </location>
</feature>
<gene>
    <name evidence="14" type="ORF">OFUS_LOCUS9620</name>
</gene>
<organism evidence="14 15">
    <name type="scientific">Owenia fusiformis</name>
    <name type="common">Polychaete worm</name>
    <dbReference type="NCBI Taxonomy" id="6347"/>
    <lineage>
        <taxon>Eukaryota</taxon>
        <taxon>Metazoa</taxon>
        <taxon>Spiralia</taxon>
        <taxon>Lophotrochozoa</taxon>
        <taxon>Annelida</taxon>
        <taxon>Polychaeta</taxon>
        <taxon>Sedentaria</taxon>
        <taxon>Canalipalpata</taxon>
        <taxon>Sabellida</taxon>
        <taxon>Oweniida</taxon>
        <taxon>Oweniidae</taxon>
        <taxon>Owenia</taxon>
    </lineage>
</organism>
<protein>
    <recommendedName>
        <fullName evidence="11">ascorbate ferrireductase (transmembrane)</fullName>
        <ecNumber evidence="11">7.2.1.3</ecNumber>
    </recommendedName>
</protein>
<dbReference type="SMART" id="SM00665">
    <property type="entry name" value="B561"/>
    <property type="match status" value="1"/>
</dbReference>
<dbReference type="GO" id="GO:0046872">
    <property type="term" value="F:metal ion binding"/>
    <property type="evidence" value="ECO:0007669"/>
    <property type="project" value="UniProtKB-KW"/>
</dbReference>
<evidence type="ECO:0000313" key="15">
    <source>
        <dbReference type="Proteomes" id="UP000749559"/>
    </source>
</evidence>
<dbReference type="PANTHER" id="PTHR15422">
    <property type="entry name" value="OS05G0565100 PROTEIN"/>
    <property type="match status" value="1"/>
</dbReference>
<dbReference type="AlphaFoldDB" id="A0A8S4NR02"/>
<keyword evidence="7" id="KW-0249">Electron transport</keyword>
<dbReference type="PANTHER" id="PTHR15422:SF45">
    <property type="entry name" value="CYTOCHROME B561 DOMAIN-CONTAINING PROTEIN"/>
    <property type="match status" value="1"/>
</dbReference>
<dbReference type="OrthoDB" id="432881at2759"/>
<dbReference type="GO" id="GO:0016020">
    <property type="term" value="C:membrane"/>
    <property type="evidence" value="ECO:0007669"/>
    <property type="project" value="UniProtKB-SubCell"/>
</dbReference>
<comment type="subcellular location">
    <subcellularLocation>
        <location evidence="2">Membrane</location>
        <topology evidence="2">Multi-pass membrane protein</topology>
    </subcellularLocation>
</comment>
<dbReference type="EC" id="7.2.1.3" evidence="11"/>
<accession>A0A8S4NR02</accession>
<evidence type="ECO:0000256" key="10">
    <source>
        <dbReference type="ARBA" id="ARBA00023136"/>
    </source>
</evidence>
<comment type="cofactor">
    <cofactor evidence="1">
        <name>heme b</name>
        <dbReference type="ChEBI" id="CHEBI:60344"/>
    </cofactor>
</comment>
<feature type="transmembrane region" description="Helical" evidence="12">
    <location>
        <begin position="64"/>
        <end position="85"/>
    </location>
</feature>
<keyword evidence="6" id="KW-0479">Metal-binding</keyword>
<sequence>MAVYIISIIFAGFITYTAWPGSSLFSWHPTLMTIAFALLMCQAVMVFSPYSIFKAADRKSKTQWHWIVMIAAMVTSGGGLATIVYNKYRNGASHFTTWHGLIGLITMIYMCCQSSGGTLLLYHNLVKKFVKLKDMKMYHATSGLFMYMLASASLVLGMYSSWFQAVVTGTSWYVCASCPGLLALFVMNQITTAYLPKPAQPRM</sequence>
<dbReference type="Gene3D" id="1.20.120.1770">
    <property type="match status" value="1"/>
</dbReference>
<keyword evidence="8 12" id="KW-1133">Transmembrane helix</keyword>
<dbReference type="GO" id="GO:0140575">
    <property type="term" value="F:transmembrane monodehydroascorbate reductase activity"/>
    <property type="evidence" value="ECO:0007669"/>
    <property type="project" value="InterPro"/>
</dbReference>
<feature type="transmembrane region" description="Helical" evidence="12">
    <location>
        <begin position="97"/>
        <end position="123"/>
    </location>
</feature>
<dbReference type="CDD" id="cd08761">
    <property type="entry name" value="Cyt_b561_CYB561D2_like"/>
    <property type="match status" value="1"/>
</dbReference>
<feature type="transmembrane region" description="Helical" evidence="12">
    <location>
        <begin position="5"/>
        <end position="25"/>
    </location>
</feature>
<dbReference type="InterPro" id="IPR006593">
    <property type="entry name" value="Cyt_b561/ferric_Rdtase_TM"/>
</dbReference>
<dbReference type="PROSITE" id="PS50939">
    <property type="entry name" value="CYTOCHROME_B561"/>
    <property type="match status" value="1"/>
</dbReference>
<dbReference type="GO" id="GO:0140571">
    <property type="term" value="F:transmembrane ascorbate ferrireductase activity"/>
    <property type="evidence" value="ECO:0007669"/>
    <property type="project" value="UniProtKB-EC"/>
</dbReference>
<evidence type="ECO:0000256" key="3">
    <source>
        <dbReference type="ARBA" id="ARBA00022448"/>
    </source>
</evidence>
<evidence type="ECO:0000256" key="7">
    <source>
        <dbReference type="ARBA" id="ARBA00022982"/>
    </source>
</evidence>
<proteinExistence type="predicted"/>